<dbReference type="Proteomes" id="UP000657421">
    <property type="component" value="Unassembled WGS sequence"/>
</dbReference>
<keyword evidence="2" id="KW-1185">Reference proteome</keyword>
<accession>A0ABR7NCM2</accession>
<protein>
    <submittedName>
        <fullName evidence="1">Uncharacterized protein</fullName>
    </submittedName>
</protein>
<dbReference type="RefSeq" id="WP_249309649.1">
    <property type="nucleotide sequence ID" value="NZ_JACRSZ010000016.1"/>
</dbReference>
<comment type="caution">
    <text evidence="1">The sequence shown here is derived from an EMBL/GenBank/DDBJ whole genome shotgun (WGS) entry which is preliminary data.</text>
</comment>
<organism evidence="1 2">
    <name type="scientific">Jingyaoa shaoxingensis</name>
    <dbReference type="NCBI Taxonomy" id="2763671"/>
    <lineage>
        <taxon>Bacteria</taxon>
        <taxon>Bacillati</taxon>
        <taxon>Bacillota</taxon>
        <taxon>Clostridia</taxon>
        <taxon>Lachnospirales</taxon>
        <taxon>Lachnospiraceae</taxon>
        <taxon>Jingyaoa</taxon>
    </lineage>
</organism>
<proteinExistence type="predicted"/>
<evidence type="ECO:0000313" key="1">
    <source>
        <dbReference type="EMBL" id="MBC8574144.1"/>
    </source>
</evidence>
<reference evidence="1 2" key="1">
    <citation type="submission" date="2020-08" db="EMBL/GenBank/DDBJ databases">
        <title>Genome public.</title>
        <authorList>
            <person name="Liu C."/>
            <person name="Sun Q."/>
        </authorList>
    </citation>
    <scope>NUCLEOTIDE SEQUENCE [LARGE SCALE GENOMIC DNA]</scope>
    <source>
        <strain evidence="1 2">NSJ-46</strain>
    </source>
</reference>
<gene>
    <name evidence="1" type="ORF">H8716_13795</name>
</gene>
<evidence type="ECO:0000313" key="2">
    <source>
        <dbReference type="Proteomes" id="UP000657421"/>
    </source>
</evidence>
<dbReference type="EMBL" id="JACRSZ010000016">
    <property type="protein sequence ID" value="MBC8574144.1"/>
    <property type="molecule type" value="Genomic_DNA"/>
</dbReference>
<sequence>MVVCDAYKPVLQEYQEALEENFENMSEYTYVQSTFDPYFTFYRGEDIYYAEYDFCDDGLPELLIAVRYEATEQQAEKYQIKAVYGTDGTDVDRLDASQEKSFSDYSFCDGNIMRCHWTSGGLSAGGDLFFQLNPGMAEGTLLDEMFYMGMGDCYRGSEPDESNEISRSEYDDIVASYKELKNLSIQWELLSDSDFTPSSESGDDVDRIRYDKNDMNYVYDGEWINTGFGCEAYLPVYWNRTQETNETISSGINRQYYCEDASITIYAGYQSYEPTEEGIYEYLLENGYQPYYADANGVTGVAFEAQNGTEISFAFPAVDDEIVQFSVYSSNEETARAYARDLFSSISLR</sequence>
<name>A0ABR7NCM2_9FIRM</name>